<dbReference type="CDD" id="cd13138">
    <property type="entry name" value="MATE_yoeA_like"/>
    <property type="match status" value="1"/>
</dbReference>
<protein>
    <recommendedName>
        <fullName evidence="4">Probable multidrug resistance protein NorM</fullName>
    </recommendedName>
    <alternativeName>
        <fullName evidence="12">Multidrug-efflux transporter</fullName>
    </alternativeName>
</protein>
<evidence type="ECO:0000256" key="7">
    <source>
        <dbReference type="ARBA" id="ARBA00022475"/>
    </source>
</evidence>
<dbReference type="GO" id="GO:0042910">
    <property type="term" value="F:xenobiotic transmembrane transporter activity"/>
    <property type="evidence" value="ECO:0007669"/>
    <property type="project" value="InterPro"/>
</dbReference>
<name>F2JJH8_CELLD</name>
<dbReference type="GO" id="GO:0015297">
    <property type="term" value="F:antiporter activity"/>
    <property type="evidence" value="ECO:0007669"/>
    <property type="project" value="UniProtKB-KW"/>
</dbReference>
<dbReference type="Proteomes" id="UP000008467">
    <property type="component" value="Chromosome"/>
</dbReference>
<evidence type="ECO:0000256" key="4">
    <source>
        <dbReference type="ARBA" id="ARBA00020268"/>
    </source>
</evidence>
<reference evidence="14 15" key="1">
    <citation type="journal article" date="2011" name="J. Bacteriol.">
        <title>Complete genome sequence of the cellulose-degrading bacterium Cellulosilyticum lentocellum.</title>
        <authorList>
            <consortium name="US DOE Joint Genome Institute"/>
            <person name="Miller D.A."/>
            <person name="Suen G."/>
            <person name="Bruce D."/>
            <person name="Copeland A."/>
            <person name="Cheng J.F."/>
            <person name="Detter C."/>
            <person name="Goodwin L.A."/>
            <person name="Han C.S."/>
            <person name="Hauser L.J."/>
            <person name="Land M.L."/>
            <person name="Lapidus A."/>
            <person name="Lucas S."/>
            <person name="Meincke L."/>
            <person name="Pitluck S."/>
            <person name="Tapia R."/>
            <person name="Teshima H."/>
            <person name="Woyke T."/>
            <person name="Fox B.G."/>
            <person name="Angert E.R."/>
            <person name="Currie C.R."/>
        </authorList>
    </citation>
    <scope>NUCLEOTIDE SEQUENCE [LARGE SCALE GENOMIC DNA]</scope>
    <source>
        <strain evidence="15">ATCC 49066 / DSM 5427 / NCIMB 11756 / RHM5</strain>
    </source>
</reference>
<feature type="transmembrane region" description="Helical" evidence="13">
    <location>
        <begin position="317"/>
        <end position="338"/>
    </location>
</feature>
<dbReference type="EMBL" id="CP002582">
    <property type="protein sequence ID" value="ADZ85573.1"/>
    <property type="molecule type" value="Genomic_DNA"/>
</dbReference>
<dbReference type="GO" id="GO:0006811">
    <property type="term" value="P:monoatomic ion transport"/>
    <property type="evidence" value="ECO:0007669"/>
    <property type="project" value="UniProtKB-KW"/>
</dbReference>
<dbReference type="AlphaFoldDB" id="F2JJH8"/>
<evidence type="ECO:0000256" key="10">
    <source>
        <dbReference type="ARBA" id="ARBA00023065"/>
    </source>
</evidence>
<evidence type="ECO:0000256" key="1">
    <source>
        <dbReference type="ARBA" id="ARBA00003408"/>
    </source>
</evidence>
<dbReference type="Pfam" id="PF01554">
    <property type="entry name" value="MatE"/>
    <property type="match status" value="2"/>
</dbReference>
<dbReference type="PANTHER" id="PTHR43298:SF2">
    <property type="entry name" value="FMN_FAD EXPORTER YEEO-RELATED"/>
    <property type="match status" value="1"/>
</dbReference>
<dbReference type="InterPro" id="IPR002528">
    <property type="entry name" value="MATE_fam"/>
</dbReference>
<evidence type="ECO:0000256" key="5">
    <source>
        <dbReference type="ARBA" id="ARBA00022448"/>
    </source>
</evidence>
<dbReference type="KEGG" id="cle:Clole_3894"/>
<accession>F2JJH8</accession>
<evidence type="ECO:0000256" key="8">
    <source>
        <dbReference type="ARBA" id="ARBA00022692"/>
    </source>
</evidence>
<keyword evidence="15" id="KW-1185">Reference proteome</keyword>
<keyword evidence="7" id="KW-1003">Cell membrane</keyword>
<gene>
    <name evidence="14" type="ordered locus">Clole_3894</name>
</gene>
<dbReference type="STRING" id="642492.Clole_3894"/>
<feature type="transmembrane region" description="Helical" evidence="13">
    <location>
        <begin position="96"/>
        <end position="117"/>
    </location>
</feature>
<feature type="transmembrane region" description="Helical" evidence="13">
    <location>
        <begin position="55"/>
        <end position="84"/>
    </location>
</feature>
<comment type="function">
    <text evidence="1">Multidrug efflux pump.</text>
</comment>
<sequence length="470" mass="50387">MARGYTQDMTKGSPIRLLLMFSIPMLIGNLFQQLYNMADAIIVGKFVGENALGSVGATGAIGFLFFSLSFGLAAGIGIIISQFFGAGEIDKVKKAIATSLYVMAISALIMGVIGIVAARPVMVMLKTPDVMLDDAVLYLQVTCGGLIAVAIYNGVAAVLRALGDSKTPLIFLAVACIVNVGLDLLFVIVFKMGVLGVAIATVTAQIIAAIGCLVYAWIKVPIFKIPLKECVPDLHIFKQCTFLGLPVALQNAMIAISCIVLQRVVNGFGPTIVAAFTAQTRFEQLVQQPFASLGAAIATYTGQNIGAGKIDRVKKGFWAGTMISTIFSIIMLPVAWLGGETIMRMFTDNQEVIIEGARGIRITSVFYSALGMIYVTRNVLNGSGDVNFAMLSGFVEVGGRVGFAKPLTFVPFIGMLSIWFTTGFTWTLTAVISCIRYAQGKWKEKSIVVQEQPIKETPMEFSQVVVSQET</sequence>
<dbReference type="InterPro" id="IPR050222">
    <property type="entry name" value="MATE_MdtK"/>
</dbReference>
<evidence type="ECO:0000256" key="12">
    <source>
        <dbReference type="ARBA" id="ARBA00031636"/>
    </source>
</evidence>
<keyword evidence="5" id="KW-0813">Transport</keyword>
<keyword evidence="9 13" id="KW-1133">Transmembrane helix</keyword>
<evidence type="ECO:0000256" key="3">
    <source>
        <dbReference type="ARBA" id="ARBA00010199"/>
    </source>
</evidence>
<dbReference type="InterPro" id="IPR048279">
    <property type="entry name" value="MdtK-like"/>
</dbReference>
<evidence type="ECO:0000256" key="11">
    <source>
        <dbReference type="ARBA" id="ARBA00023136"/>
    </source>
</evidence>
<dbReference type="PIRSF" id="PIRSF006603">
    <property type="entry name" value="DinF"/>
    <property type="match status" value="1"/>
</dbReference>
<feature type="transmembrane region" description="Helical" evidence="13">
    <location>
        <begin position="137"/>
        <end position="162"/>
    </location>
</feature>
<dbReference type="NCBIfam" id="TIGR00797">
    <property type="entry name" value="matE"/>
    <property type="match status" value="1"/>
</dbReference>
<comment type="similarity">
    <text evidence="3">Belongs to the multi antimicrobial extrusion (MATE) (TC 2.A.66.1) family.</text>
</comment>
<dbReference type="HOGENOM" id="CLU_012893_5_0_9"/>
<feature type="transmembrane region" description="Helical" evidence="13">
    <location>
        <begin position="196"/>
        <end position="218"/>
    </location>
</feature>
<evidence type="ECO:0000256" key="13">
    <source>
        <dbReference type="SAM" id="Phobius"/>
    </source>
</evidence>
<evidence type="ECO:0000313" key="14">
    <source>
        <dbReference type="EMBL" id="ADZ85573.1"/>
    </source>
</evidence>
<feature type="transmembrane region" description="Helical" evidence="13">
    <location>
        <begin position="169"/>
        <end position="190"/>
    </location>
</feature>
<evidence type="ECO:0000256" key="6">
    <source>
        <dbReference type="ARBA" id="ARBA00022449"/>
    </source>
</evidence>
<keyword evidence="8 13" id="KW-0812">Transmembrane</keyword>
<dbReference type="PANTHER" id="PTHR43298">
    <property type="entry name" value="MULTIDRUG RESISTANCE PROTEIN NORM-RELATED"/>
    <property type="match status" value="1"/>
</dbReference>
<evidence type="ECO:0000256" key="9">
    <source>
        <dbReference type="ARBA" id="ARBA00022989"/>
    </source>
</evidence>
<keyword evidence="10" id="KW-0406">Ion transport</keyword>
<dbReference type="eggNOG" id="COG0534">
    <property type="taxonomic scope" value="Bacteria"/>
</dbReference>
<dbReference type="GO" id="GO:0005886">
    <property type="term" value="C:plasma membrane"/>
    <property type="evidence" value="ECO:0007669"/>
    <property type="project" value="UniProtKB-SubCell"/>
</dbReference>
<evidence type="ECO:0000256" key="2">
    <source>
        <dbReference type="ARBA" id="ARBA00004651"/>
    </source>
</evidence>
<organism evidence="14 15">
    <name type="scientific">Cellulosilyticum lentocellum (strain ATCC 49066 / DSM 5427 / NCIMB 11756 / RHM5)</name>
    <name type="common">Clostridium lentocellum</name>
    <dbReference type="NCBI Taxonomy" id="642492"/>
    <lineage>
        <taxon>Bacteria</taxon>
        <taxon>Bacillati</taxon>
        <taxon>Bacillota</taxon>
        <taxon>Clostridia</taxon>
        <taxon>Lachnospirales</taxon>
        <taxon>Cellulosilyticaceae</taxon>
        <taxon>Cellulosilyticum</taxon>
    </lineage>
</organism>
<dbReference type="RefSeq" id="WP_013658847.1">
    <property type="nucleotide sequence ID" value="NC_015275.1"/>
</dbReference>
<comment type="subcellular location">
    <subcellularLocation>
        <location evidence="2">Cell membrane</location>
        <topology evidence="2">Multi-pass membrane protein</topology>
    </subcellularLocation>
</comment>
<proteinExistence type="inferred from homology"/>
<feature type="transmembrane region" description="Helical" evidence="13">
    <location>
        <begin position="17"/>
        <end position="35"/>
    </location>
</feature>
<evidence type="ECO:0000313" key="15">
    <source>
        <dbReference type="Proteomes" id="UP000008467"/>
    </source>
</evidence>
<keyword evidence="6" id="KW-0050">Antiport</keyword>
<feature type="transmembrane region" description="Helical" evidence="13">
    <location>
        <begin position="409"/>
        <end position="435"/>
    </location>
</feature>
<keyword evidence="11 13" id="KW-0472">Membrane</keyword>